<dbReference type="SUPFAM" id="SSF53756">
    <property type="entry name" value="UDP-Glycosyltransferase/glycogen phosphorylase"/>
    <property type="match status" value="1"/>
</dbReference>
<comment type="function">
    <text evidence="2 8">Synthesizes alpha-1,4-glucan chains using ADP-glucose.</text>
</comment>
<dbReference type="EMBL" id="CP023270">
    <property type="protein sequence ID" value="AVJ28074.1"/>
    <property type="molecule type" value="Genomic_DNA"/>
</dbReference>
<evidence type="ECO:0000313" key="13">
    <source>
        <dbReference type="Proteomes" id="UP000239477"/>
    </source>
</evidence>
<keyword evidence="13" id="KW-1185">Reference proteome</keyword>
<evidence type="ECO:0000256" key="2">
    <source>
        <dbReference type="ARBA" id="ARBA00002764"/>
    </source>
</evidence>
<accession>A0A2S0I804</accession>
<dbReference type="Pfam" id="PF00534">
    <property type="entry name" value="Glycos_transf_1"/>
    <property type="match status" value="1"/>
</dbReference>
<dbReference type="Gene3D" id="3.40.50.2000">
    <property type="entry name" value="Glycogen Phosphorylase B"/>
    <property type="match status" value="2"/>
</dbReference>
<dbReference type="Pfam" id="PF08323">
    <property type="entry name" value="Glyco_transf_5"/>
    <property type="match status" value="1"/>
</dbReference>
<evidence type="ECO:0000259" key="11">
    <source>
        <dbReference type="Pfam" id="PF08323"/>
    </source>
</evidence>
<dbReference type="RefSeq" id="WP_105238885.1">
    <property type="nucleotide sequence ID" value="NZ_CP023270.1"/>
</dbReference>
<dbReference type="InterPro" id="IPR001296">
    <property type="entry name" value="Glyco_trans_1"/>
</dbReference>
<protein>
    <recommendedName>
        <fullName evidence="8">Glycogen synthase</fullName>
        <ecNumber evidence="8">2.4.1.21</ecNumber>
    </recommendedName>
    <alternativeName>
        <fullName evidence="8">Starch [bacterial glycogen] synthase</fullName>
    </alternativeName>
</protein>
<evidence type="ECO:0000256" key="3">
    <source>
        <dbReference type="ARBA" id="ARBA00004964"/>
    </source>
</evidence>
<evidence type="ECO:0000259" key="10">
    <source>
        <dbReference type="Pfam" id="PF00534"/>
    </source>
</evidence>
<comment type="pathway">
    <text evidence="3 8">Glycan biosynthesis; glycogen biosynthesis.</text>
</comment>
<dbReference type="NCBIfam" id="TIGR02095">
    <property type="entry name" value="glgA"/>
    <property type="match status" value="1"/>
</dbReference>
<comment type="catalytic activity">
    <reaction evidence="1 8">
        <text>[(1-&gt;4)-alpha-D-glucosyl](n) + ADP-alpha-D-glucose = [(1-&gt;4)-alpha-D-glucosyl](n+1) + ADP + H(+)</text>
        <dbReference type="Rhea" id="RHEA:18189"/>
        <dbReference type="Rhea" id="RHEA-COMP:9584"/>
        <dbReference type="Rhea" id="RHEA-COMP:9587"/>
        <dbReference type="ChEBI" id="CHEBI:15378"/>
        <dbReference type="ChEBI" id="CHEBI:15444"/>
        <dbReference type="ChEBI" id="CHEBI:57498"/>
        <dbReference type="ChEBI" id="CHEBI:456216"/>
        <dbReference type="EC" id="2.4.1.21"/>
    </reaction>
</comment>
<dbReference type="CDD" id="cd03791">
    <property type="entry name" value="GT5_Glycogen_synthase_DULL1-like"/>
    <property type="match status" value="1"/>
</dbReference>
<dbReference type="GO" id="GO:0009011">
    <property type="term" value="F:alpha-1,4-glucan glucosyltransferase (ADP-glucose donor) activity"/>
    <property type="evidence" value="ECO:0007669"/>
    <property type="project" value="UniProtKB-UniRule"/>
</dbReference>
<proteinExistence type="inferred from homology"/>
<dbReference type="PANTHER" id="PTHR45825">
    <property type="entry name" value="GRANULE-BOUND STARCH SYNTHASE 1, CHLOROPLASTIC/AMYLOPLASTIC"/>
    <property type="match status" value="1"/>
</dbReference>
<sequence length="522" mass="56547">MPKTRTLIVAGEAFPLAKTGGLGDAITGMARALIEARMPLSVLLPAYRGVKAKLNRVREVATLDDLPGGPAVLLEGKCPQSGIDYLILENDALYDRGGLYADENGNEHPDNGLRYAALAHAAVRVAGGLPGVMRPTLVHAHDWHAGLVPLLLRAADLPDVKSVMTIHNLAFQGLFPMANADEFGVPDWARNDDGAQAWGQLNFLKAGIRFADRVTTVSHTYAREIMTPAFGCGLDGLLRSRADDLLPIPNGIDDVLWNPARDPYLRSHRYSVRDLTNKIHCKAALQREFGLRPDPAATLMGMGNRLTEQKMADVAVHALPEALERHPSLQIAILGQGDHRLEEALQDIARRYPGRCATHIGYDEGIAHRLHAGSDILLHASRFEPFGLTPLYAMRYGTLPIGSRVGGMADTIQDPGPRAPLSAMSSATGLLFEGDTPQAMSAAIERAIDLRAHGILWRLMQRNAMNTDFGWRAAISLYASLYRSLVEPEYRDAAPAPALQPASVSAVNRRPQRTGGAMPAAI</sequence>
<feature type="domain" description="Starch synthase catalytic" evidence="11">
    <location>
        <begin position="7"/>
        <end position="239"/>
    </location>
</feature>
<dbReference type="AlphaFoldDB" id="A0A2S0I804"/>
<dbReference type="NCBIfam" id="NF001899">
    <property type="entry name" value="PRK00654.1-2"/>
    <property type="match status" value="1"/>
</dbReference>
<evidence type="ECO:0000313" key="12">
    <source>
        <dbReference type="EMBL" id="AVJ28074.1"/>
    </source>
</evidence>
<evidence type="ECO:0000256" key="1">
    <source>
        <dbReference type="ARBA" id="ARBA00001478"/>
    </source>
</evidence>
<feature type="region of interest" description="Disordered" evidence="9">
    <location>
        <begin position="497"/>
        <end position="522"/>
    </location>
</feature>
<dbReference type="InterPro" id="IPR011835">
    <property type="entry name" value="GS/SS"/>
</dbReference>
<evidence type="ECO:0000256" key="6">
    <source>
        <dbReference type="ARBA" id="ARBA00022679"/>
    </source>
</evidence>
<evidence type="ECO:0000256" key="7">
    <source>
        <dbReference type="ARBA" id="ARBA00023056"/>
    </source>
</evidence>
<dbReference type="PANTHER" id="PTHR45825:SF11">
    <property type="entry name" value="ALPHA AMYLASE DOMAIN-CONTAINING PROTEIN"/>
    <property type="match status" value="1"/>
</dbReference>
<evidence type="ECO:0000256" key="5">
    <source>
        <dbReference type="ARBA" id="ARBA00022676"/>
    </source>
</evidence>
<keyword evidence="5 8" id="KW-0328">Glycosyltransferase</keyword>
<comment type="similarity">
    <text evidence="4 8">Belongs to the glycosyltransferase 1 family. Bacterial/plant glycogen synthase subfamily.</text>
</comment>
<feature type="domain" description="Glycosyl transferase family 1" evidence="10">
    <location>
        <begin position="301"/>
        <end position="451"/>
    </location>
</feature>
<evidence type="ECO:0000256" key="4">
    <source>
        <dbReference type="ARBA" id="ARBA00010281"/>
    </source>
</evidence>
<dbReference type="GO" id="GO:0004373">
    <property type="term" value="F:alpha-1,4-glucan glucosyltransferase (UDP-glucose donor) activity"/>
    <property type="evidence" value="ECO:0007669"/>
    <property type="project" value="InterPro"/>
</dbReference>
<gene>
    <name evidence="8" type="primary">glgA</name>
    <name evidence="12" type="ORF">CLM73_13625</name>
</gene>
<name>A0A2S0I804_9BURK</name>
<dbReference type="GO" id="GO:0005978">
    <property type="term" value="P:glycogen biosynthetic process"/>
    <property type="evidence" value="ECO:0007669"/>
    <property type="project" value="UniProtKB-UniRule"/>
</dbReference>
<evidence type="ECO:0000256" key="9">
    <source>
        <dbReference type="SAM" id="MobiDB-lite"/>
    </source>
</evidence>
<dbReference type="InterPro" id="IPR013534">
    <property type="entry name" value="Starch_synth_cat_dom"/>
</dbReference>
<reference evidence="12 13" key="1">
    <citation type="submission" date="2017-09" db="EMBL/GenBank/DDBJ databases">
        <title>Genomic, metabolic, and phenotypic characteristics of bacterial isolates from the natural microbiome of the model nematode Caenorhabditis elegans.</title>
        <authorList>
            <person name="Zimmermann J."/>
            <person name="Obeng N."/>
            <person name="Yang W."/>
            <person name="Obeng O."/>
            <person name="Kissoyan K."/>
            <person name="Pees B."/>
            <person name="Dirksen P."/>
            <person name="Hoppner M."/>
            <person name="Franke A."/>
            <person name="Rosenstiel P."/>
            <person name="Leippe M."/>
            <person name="Dierking K."/>
            <person name="Kaleta C."/>
            <person name="Schulenburg H."/>
        </authorList>
    </citation>
    <scope>NUCLEOTIDE SEQUENCE [LARGE SCALE GENOMIC DNA]</scope>
    <source>
        <strain evidence="12 13">MYb73</strain>
    </source>
</reference>
<dbReference type="Proteomes" id="UP000239477">
    <property type="component" value="Chromosome"/>
</dbReference>
<dbReference type="EC" id="2.4.1.21" evidence="8"/>
<feature type="binding site" evidence="8">
    <location>
        <position position="18"/>
    </location>
    <ligand>
        <name>ADP-alpha-D-glucose</name>
        <dbReference type="ChEBI" id="CHEBI:57498"/>
    </ligand>
</feature>
<evidence type="ECO:0000256" key="8">
    <source>
        <dbReference type="HAMAP-Rule" id="MF_00484"/>
    </source>
</evidence>
<dbReference type="OrthoDB" id="9808590at2"/>
<dbReference type="HAMAP" id="MF_00484">
    <property type="entry name" value="Glycogen_synth"/>
    <property type="match status" value="1"/>
</dbReference>
<organism evidence="12 13">
    <name type="scientific">Achromobacter spanius</name>
    <dbReference type="NCBI Taxonomy" id="217203"/>
    <lineage>
        <taxon>Bacteria</taxon>
        <taxon>Pseudomonadati</taxon>
        <taxon>Pseudomonadota</taxon>
        <taxon>Betaproteobacteria</taxon>
        <taxon>Burkholderiales</taxon>
        <taxon>Alcaligenaceae</taxon>
        <taxon>Achromobacter</taxon>
    </lineage>
</organism>
<keyword evidence="7 8" id="KW-0320">Glycogen biosynthesis</keyword>
<dbReference type="UniPathway" id="UPA00164"/>
<keyword evidence="6 8" id="KW-0808">Transferase</keyword>